<dbReference type="EMBL" id="SGXC01000001">
    <property type="protein sequence ID" value="RZS84410.1"/>
    <property type="molecule type" value="Genomic_DNA"/>
</dbReference>
<organism evidence="3 4">
    <name type="scientific">Pigmentiphaga kullae</name>
    <dbReference type="NCBI Taxonomy" id="151784"/>
    <lineage>
        <taxon>Bacteria</taxon>
        <taxon>Pseudomonadati</taxon>
        <taxon>Pseudomonadota</taxon>
        <taxon>Betaproteobacteria</taxon>
        <taxon>Burkholderiales</taxon>
        <taxon>Alcaligenaceae</taxon>
        <taxon>Pigmentiphaga</taxon>
    </lineage>
</organism>
<dbReference type="InterPro" id="IPR005064">
    <property type="entry name" value="BUG"/>
</dbReference>
<keyword evidence="4" id="KW-1185">Reference proteome</keyword>
<comment type="caution">
    <text evidence="3">The sequence shown here is derived from an EMBL/GenBank/DDBJ whole genome shotgun (WGS) entry which is preliminary data.</text>
</comment>
<reference evidence="3 4" key="1">
    <citation type="submission" date="2019-02" db="EMBL/GenBank/DDBJ databases">
        <title>Genomic Encyclopedia of Type Strains, Phase IV (KMG-IV): sequencing the most valuable type-strain genomes for metagenomic binning, comparative biology and taxonomic classification.</title>
        <authorList>
            <person name="Goeker M."/>
        </authorList>
    </citation>
    <scope>NUCLEOTIDE SEQUENCE [LARGE SCALE GENOMIC DNA]</scope>
    <source>
        <strain evidence="3 4">K24</strain>
    </source>
</reference>
<protein>
    <submittedName>
        <fullName evidence="3">Tripartite-type tricarboxylate transporter receptor subunit TctC</fullName>
    </submittedName>
</protein>
<dbReference type="PANTHER" id="PTHR42928:SF5">
    <property type="entry name" value="BLR1237 PROTEIN"/>
    <property type="match status" value="1"/>
</dbReference>
<evidence type="ECO:0000313" key="4">
    <source>
        <dbReference type="Proteomes" id="UP000292445"/>
    </source>
</evidence>
<comment type="similarity">
    <text evidence="1">Belongs to the UPF0065 (bug) family.</text>
</comment>
<dbReference type="Proteomes" id="UP000292445">
    <property type="component" value="Unassembled WGS sequence"/>
</dbReference>
<evidence type="ECO:0000256" key="1">
    <source>
        <dbReference type="ARBA" id="ARBA00006987"/>
    </source>
</evidence>
<sequence>MKAPMVSKLAGAWFLCLACSAPQASTYPSRSITIVVSSAPGGALDTVSRIVGNQLAKGLDTPVVIENRPGANASIGASAVARARPDGYTLLATSENALTIVPALMPELPYDVRRDFTPISLLATLPMVVVASPSSGLRSLDSLLDTAKRSPGKLRFGSAGDASVHYVGMALLQKAAGIGMMHVPYRAGPQAMNDVMAGNIDTMLLAPGPAEQQRKAGRMQALGVTSARRLDFMPDVPAVAETLPGYTFEAWFGLLAPAGLPADVLAKLHAEVARVLALPEVSRQLADAGIVATSCSPAEFARRIAAERDQVLETLRK</sequence>
<dbReference type="AlphaFoldDB" id="A0A4Q7NIT2"/>
<feature type="signal peptide" evidence="2">
    <location>
        <begin position="1"/>
        <end position="24"/>
    </location>
</feature>
<feature type="chain" id="PRO_5020579169" evidence="2">
    <location>
        <begin position="25"/>
        <end position="317"/>
    </location>
</feature>
<proteinExistence type="inferred from homology"/>
<keyword evidence="2" id="KW-0732">Signal</keyword>
<name>A0A4Q7NIT2_9BURK</name>
<dbReference type="Pfam" id="PF03401">
    <property type="entry name" value="TctC"/>
    <property type="match status" value="1"/>
</dbReference>
<accession>A0A4Q7NIT2</accession>
<gene>
    <name evidence="3" type="ORF">EV675_0427</name>
</gene>
<evidence type="ECO:0000313" key="3">
    <source>
        <dbReference type="EMBL" id="RZS84410.1"/>
    </source>
</evidence>
<dbReference type="InterPro" id="IPR042100">
    <property type="entry name" value="Bug_dom1"/>
</dbReference>
<dbReference type="Gene3D" id="3.40.190.150">
    <property type="entry name" value="Bordetella uptake gene, domain 1"/>
    <property type="match status" value="1"/>
</dbReference>
<dbReference type="PIRSF" id="PIRSF017082">
    <property type="entry name" value="YflP"/>
    <property type="match status" value="1"/>
</dbReference>
<keyword evidence="3" id="KW-0675">Receptor</keyword>
<dbReference type="SUPFAM" id="SSF53850">
    <property type="entry name" value="Periplasmic binding protein-like II"/>
    <property type="match status" value="1"/>
</dbReference>
<dbReference type="Gene3D" id="3.40.190.10">
    <property type="entry name" value="Periplasmic binding protein-like II"/>
    <property type="match status" value="1"/>
</dbReference>
<dbReference type="CDD" id="cd13578">
    <property type="entry name" value="PBP2_Bug27"/>
    <property type="match status" value="1"/>
</dbReference>
<evidence type="ECO:0000256" key="2">
    <source>
        <dbReference type="SAM" id="SignalP"/>
    </source>
</evidence>
<dbReference type="PANTHER" id="PTHR42928">
    <property type="entry name" value="TRICARBOXYLATE-BINDING PROTEIN"/>
    <property type="match status" value="1"/>
</dbReference>